<dbReference type="RefSeq" id="WP_184837576.1">
    <property type="nucleotide sequence ID" value="NZ_JACHMN010000002.1"/>
</dbReference>
<keyword evidence="1" id="KW-0472">Membrane</keyword>
<feature type="transmembrane region" description="Helical" evidence="1">
    <location>
        <begin position="199"/>
        <end position="219"/>
    </location>
</feature>
<reference evidence="2 3" key="1">
    <citation type="submission" date="2020-08" db="EMBL/GenBank/DDBJ databases">
        <title>Sequencing the genomes of 1000 actinobacteria strains.</title>
        <authorList>
            <person name="Klenk H.-P."/>
        </authorList>
    </citation>
    <scope>NUCLEOTIDE SEQUENCE [LARGE SCALE GENOMIC DNA]</scope>
    <source>
        <strain evidence="2 3">DSM 45362</strain>
    </source>
</reference>
<dbReference type="EMBL" id="JACHMN010000002">
    <property type="protein sequence ID" value="MBB5870288.1"/>
    <property type="molecule type" value="Genomic_DNA"/>
</dbReference>
<keyword evidence="1" id="KW-1133">Transmembrane helix</keyword>
<keyword evidence="3" id="KW-1185">Reference proteome</keyword>
<proteinExistence type="predicted"/>
<evidence type="ECO:0000313" key="2">
    <source>
        <dbReference type="EMBL" id="MBB5870288.1"/>
    </source>
</evidence>
<keyword evidence="1" id="KW-0812">Transmembrane</keyword>
<comment type="caution">
    <text evidence="2">The sequence shown here is derived from an EMBL/GenBank/DDBJ whole genome shotgun (WGS) entry which is preliminary data.</text>
</comment>
<evidence type="ECO:0008006" key="4">
    <source>
        <dbReference type="Google" id="ProtNLM"/>
    </source>
</evidence>
<organism evidence="2 3">
    <name type="scientific">Allocatelliglobosispora scoriae</name>
    <dbReference type="NCBI Taxonomy" id="643052"/>
    <lineage>
        <taxon>Bacteria</taxon>
        <taxon>Bacillati</taxon>
        <taxon>Actinomycetota</taxon>
        <taxon>Actinomycetes</taxon>
        <taxon>Micromonosporales</taxon>
        <taxon>Micromonosporaceae</taxon>
        <taxon>Allocatelliglobosispora</taxon>
    </lineage>
</organism>
<protein>
    <recommendedName>
        <fullName evidence="4">DUF4352 domain-containing protein</fullName>
    </recommendedName>
</protein>
<dbReference type="Proteomes" id="UP000587527">
    <property type="component" value="Unassembled WGS sequence"/>
</dbReference>
<gene>
    <name evidence="2" type="ORF">F4553_003667</name>
</gene>
<sequence>MHPILGAFLLAGTITASTPTAPLVPPAAPDVSVAIAPSADGTSFDLRIVNTSDKAVPTLVTQTLPDGAGPAKASEGGKVTASAVSWQPTVPPHATIRLTTTLAAVPTAVRQVSSVCAADPRTGRMHDCASAVTTLAPPPEPSTPWWRSAWLLLGLPLLGLGAWGFWRWRNRTRPEDDDEVAPEPAPAVEAKPRRDYRRFAPLVSIIAIFAVVGGVILVAKPYIRDGVTTGRAFLGESGWYGEKHQALLGAPTADEAVEFTVHRVQCTTGKAGTCTVTAQFRNISGTRQPWYLGMQRLYTGEDQWVQPDVTATLAANGGVDPFARPLEPDAEVLATLKFALPTGTKPIRLELREGPAARGVFINLP</sequence>
<accession>A0A841BSA8</accession>
<dbReference type="AlphaFoldDB" id="A0A841BSA8"/>
<feature type="transmembrane region" description="Helical" evidence="1">
    <location>
        <begin position="145"/>
        <end position="166"/>
    </location>
</feature>
<evidence type="ECO:0000256" key="1">
    <source>
        <dbReference type="SAM" id="Phobius"/>
    </source>
</evidence>
<name>A0A841BSA8_9ACTN</name>
<evidence type="ECO:0000313" key="3">
    <source>
        <dbReference type="Proteomes" id="UP000587527"/>
    </source>
</evidence>